<proteinExistence type="predicted"/>
<protein>
    <submittedName>
        <fullName evidence="1">Uncharacterized protein</fullName>
    </submittedName>
</protein>
<reference evidence="2" key="1">
    <citation type="journal article" date="2017" name="Nat. Ecol. Evol.">
        <title>Genome expansion and lineage-specific genetic innovations in the forest pathogenic fungi Armillaria.</title>
        <authorList>
            <person name="Sipos G."/>
            <person name="Prasanna A.N."/>
            <person name="Walter M.C."/>
            <person name="O'Connor E."/>
            <person name="Balint B."/>
            <person name="Krizsan K."/>
            <person name="Kiss B."/>
            <person name="Hess J."/>
            <person name="Varga T."/>
            <person name="Slot J."/>
            <person name="Riley R."/>
            <person name="Boka B."/>
            <person name="Rigling D."/>
            <person name="Barry K."/>
            <person name="Lee J."/>
            <person name="Mihaltcheva S."/>
            <person name="LaButti K."/>
            <person name="Lipzen A."/>
            <person name="Waldron R."/>
            <person name="Moloney N.M."/>
            <person name="Sperisen C."/>
            <person name="Kredics L."/>
            <person name="Vagvoelgyi C."/>
            <person name="Patrignani A."/>
            <person name="Fitzpatrick D."/>
            <person name="Nagy I."/>
            <person name="Doyle S."/>
            <person name="Anderson J.B."/>
            <person name="Grigoriev I.V."/>
            <person name="Gueldener U."/>
            <person name="Muensterkoetter M."/>
            <person name="Nagy L.G."/>
        </authorList>
    </citation>
    <scope>NUCLEOTIDE SEQUENCE [LARGE SCALE GENOMIC DNA]</scope>
    <source>
        <strain evidence="2">Ar21-2</strain>
    </source>
</reference>
<dbReference type="EMBL" id="KZ293644">
    <property type="protein sequence ID" value="PBL04199.1"/>
    <property type="molecule type" value="Genomic_DNA"/>
</dbReference>
<evidence type="ECO:0000313" key="1">
    <source>
        <dbReference type="EMBL" id="PBL04199.1"/>
    </source>
</evidence>
<dbReference type="InParanoid" id="A0A2H3ENU0"/>
<name>A0A2H3ENU0_ARMGA</name>
<dbReference type="AlphaFoldDB" id="A0A2H3ENU0"/>
<evidence type="ECO:0000313" key="2">
    <source>
        <dbReference type="Proteomes" id="UP000217790"/>
    </source>
</evidence>
<dbReference type="Proteomes" id="UP000217790">
    <property type="component" value="Unassembled WGS sequence"/>
</dbReference>
<gene>
    <name evidence="1" type="ORF">ARMGADRAFT_1022668</name>
</gene>
<organism evidence="1 2">
    <name type="scientific">Armillaria gallica</name>
    <name type="common">Bulbous honey fungus</name>
    <name type="synonym">Armillaria bulbosa</name>
    <dbReference type="NCBI Taxonomy" id="47427"/>
    <lineage>
        <taxon>Eukaryota</taxon>
        <taxon>Fungi</taxon>
        <taxon>Dikarya</taxon>
        <taxon>Basidiomycota</taxon>
        <taxon>Agaricomycotina</taxon>
        <taxon>Agaricomycetes</taxon>
        <taxon>Agaricomycetidae</taxon>
        <taxon>Agaricales</taxon>
        <taxon>Marasmiineae</taxon>
        <taxon>Physalacriaceae</taxon>
        <taxon>Armillaria</taxon>
    </lineage>
</organism>
<accession>A0A2H3ENU0</accession>
<dbReference type="OrthoDB" id="2985081at2759"/>
<keyword evidence="2" id="KW-1185">Reference proteome</keyword>
<sequence length="143" mass="16301">MSSWFSTKASTMIYGLKSVVNLGLAGSINMFVPKPIQPLFEWNKTKQTLHNKRGGIILDEAVHHFSAQIWWSGTCTLTISTGWHTSKNLNGIKHFTIWGFNPTGRMVFTTELANRIVDSRAWIYKANKTTVTFKAKDYKKVIY</sequence>